<evidence type="ECO:0000313" key="6">
    <source>
        <dbReference type="EMBL" id="MBU3851276.1"/>
    </source>
</evidence>
<dbReference type="Proteomes" id="UP000777303">
    <property type="component" value="Unassembled WGS sequence"/>
</dbReference>
<evidence type="ECO:0000256" key="2">
    <source>
        <dbReference type="ARBA" id="ARBA00006739"/>
    </source>
</evidence>
<feature type="domain" description="Glycosyltransferase 2-like" evidence="5">
    <location>
        <begin position="10"/>
        <end position="111"/>
    </location>
</feature>
<dbReference type="CDD" id="cd04185">
    <property type="entry name" value="GT_2_like_b"/>
    <property type="match status" value="1"/>
</dbReference>
<dbReference type="GO" id="GO:0016757">
    <property type="term" value="F:glycosyltransferase activity"/>
    <property type="evidence" value="ECO:0007669"/>
    <property type="project" value="UniProtKB-KW"/>
</dbReference>
<reference evidence="6" key="1">
    <citation type="journal article" date="2021" name="PeerJ">
        <title>Extensive microbial diversity within the chicken gut microbiome revealed by metagenomics and culture.</title>
        <authorList>
            <person name="Gilroy R."/>
            <person name="Ravi A."/>
            <person name="Getino M."/>
            <person name="Pursley I."/>
            <person name="Horton D.L."/>
            <person name="Alikhan N.F."/>
            <person name="Baker D."/>
            <person name="Gharbi K."/>
            <person name="Hall N."/>
            <person name="Watson M."/>
            <person name="Adriaenssens E.M."/>
            <person name="Foster-Nyarko E."/>
            <person name="Jarju S."/>
            <person name="Secka A."/>
            <person name="Antonio M."/>
            <person name="Oren A."/>
            <person name="Chaudhuri R.R."/>
            <person name="La Ragione R."/>
            <person name="Hildebrand F."/>
            <person name="Pallen M.J."/>
        </authorList>
    </citation>
    <scope>NUCLEOTIDE SEQUENCE</scope>
    <source>
        <strain evidence="6">F6-6636</strain>
    </source>
</reference>
<proteinExistence type="inferred from homology"/>
<dbReference type="InterPro" id="IPR029044">
    <property type="entry name" value="Nucleotide-diphossugar_trans"/>
</dbReference>
<dbReference type="PANTHER" id="PTHR43179">
    <property type="entry name" value="RHAMNOSYLTRANSFERASE WBBL"/>
    <property type="match status" value="1"/>
</dbReference>
<evidence type="ECO:0000256" key="3">
    <source>
        <dbReference type="ARBA" id="ARBA00022676"/>
    </source>
</evidence>
<organism evidence="6 7">
    <name type="scientific">Candidatus Paralactobacillus gallistercoris</name>
    <dbReference type="NCBI Taxonomy" id="2838724"/>
    <lineage>
        <taxon>Bacteria</taxon>
        <taxon>Bacillati</taxon>
        <taxon>Bacillota</taxon>
        <taxon>Bacilli</taxon>
        <taxon>Lactobacillales</taxon>
        <taxon>Lactobacillaceae</taxon>
        <taxon>Lactobacillus</taxon>
    </lineage>
</organism>
<dbReference type="AlphaFoldDB" id="A0A948TIW0"/>
<comment type="caution">
    <text evidence="6">The sequence shown here is derived from an EMBL/GenBank/DDBJ whole genome shotgun (WGS) entry which is preliminary data.</text>
</comment>
<evidence type="ECO:0000256" key="4">
    <source>
        <dbReference type="ARBA" id="ARBA00022679"/>
    </source>
</evidence>
<dbReference type="EMBL" id="JAHLFS010000016">
    <property type="protein sequence ID" value="MBU3851276.1"/>
    <property type="molecule type" value="Genomic_DNA"/>
</dbReference>
<reference evidence="6" key="2">
    <citation type="submission" date="2021-04" db="EMBL/GenBank/DDBJ databases">
        <authorList>
            <person name="Gilroy R."/>
        </authorList>
    </citation>
    <scope>NUCLEOTIDE SEQUENCE</scope>
    <source>
        <strain evidence="6">F6-6636</strain>
    </source>
</reference>
<dbReference type="Gene3D" id="3.90.550.10">
    <property type="entry name" value="Spore Coat Polysaccharide Biosynthesis Protein SpsA, Chain A"/>
    <property type="match status" value="1"/>
</dbReference>
<dbReference type="InterPro" id="IPR001173">
    <property type="entry name" value="Glyco_trans_2-like"/>
</dbReference>
<evidence type="ECO:0000259" key="5">
    <source>
        <dbReference type="Pfam" id="PF00535"/>
    </source>
</evidence>
<sequence length="300" mass="34871">MIPQLKVGAVVVTFNKCAFLKENLQHLLQQSYPLTTILVVDNHSDDETPMYMRQMINDYPQIKYLRLPCNAGGAGGFHDGMQYLFKHTNVDMAWLMDDDTMPTVDALQNLMIADDHLHHKYGFLASNVRFPDGHAALMNVPRTTNDWNEKLSLDLIKVKTSTFVSFLVSRQVVIKVGLPIRDFFIWSDDTEYSERISQQLPSYLVPNSIIIHKMAINRGVSFNQEDNPQRLPRYFYSFRNNLYIERRHGKTSYLRYIASICLQILIMPFRKVPYRWRKVKILIHGLVAGIAFHPTIDYLD</sequence>
<dbReference type="Pfam" id="PF00535">
    <property type="entry name" value="Glycos_transf_2"/>
    <property type="match status" value="1"/>
</dbReference>
<dbReference type="SUPFAM" id="SSF53448">
    <property type="entry name" value="Nucleotide-diphospho-sugar transferases"/>
    <property type="match status" value="1"/>
</dbReference>
<evidence type="ECO:0000313" key="7">
    <source>
        <dbReference type="Proteomes" id="UP000777303"/>
    </source>
</evidence>
<comment type="pathway">
    <text evidence="1">Cell wall biogenesis; cell wall polysaccharide biosynthesis.</text>
</comment>
<dbReference type="PANTHER" id="PTHR43179:SF12">
    <property type="entry name" value="GALACTOFURANOSYLTRANSFERASE GLFT2"/>
    <property type="match status" value="1"/>
</dbReference>
<gene>
    <name evidence="6" type="ORF">H9901_00990</name>
</gene>
<keyword evidence="3" id="KW-0328">Glycosyltransferase</keyword>
<protein>
    <submittedName>
        <fullName evidence="6">Glycosyltransferase family 2 protein</fullName>
    </submittedName>
</protein>
<accession>A0A948TIW0</accession>
<keyword evidence="4" id="KW-0808">Transferase</keyword>
<evidence type="ECO:0000256" key="1">
    <source>
        <dbReference type="ARBA" id="ARBA00004776"/>
    </source>
</evidence>
<comment type="similarity">
    <text evidence="2">Belongs to the glycosyltransferase 2 family.</text>
</comment>
<name>A0A948TIW0_9LACO</name>